<sequence>MKKSIFTIAILALSFLNVNATEVTTTSNNLEIATSISRENIVEVYDWSVKTTTGNYSGTSNTIEEAQKMIQLVSAGEVILDQKIETFFQIKNEVSNNNLRFFFWEVETTNGKAKGFSSSENQAKKMIELVSTGSILNFKIVIAAEFK</sequence>
<dbReference type="EMBL" id="JBHSGW010000001">
    <property type="protein sequence ID" value="MFC4738655.1"/>
    <property type="molecule type" value="Genomic_DNA"/>
</dbReference>
<name>A0ABV9P133_9FLAO</name>
<dbReference type="Proteomes" id="UP001595885">
    <property type="component" value="Unassembled WGS sequence"/>
</dbReference>
<comment type="caution">
    <text evidence="2">The sequence shown here is derived from an EMBL/GenBank/DDBJ whole genome shotgun (WGS) entry which is preliminary data.</text>
</comment>
<organism evidence="2 3">
    <name type="scientific">Flavobacterium ponti</name>
    <dbReference type="NCBI Taxonomy" id="665133"/>
    <lineage>
        <taxon>Bacteria</taxon>
        <taxon>Pseudomonadati</taxon>
        <taxon>Bacteroidota</taxon>
        <taxon>Flavobacteriia</taxon>
        <taxon>Flavobacteriales</taxon>
        <taxon>Flavobacteriaceae</taxon>
        <taxon>Flavobacterium</taxon>
    </lineage>
</organism>
<gene>
    <name evidence="2" type="ORF">ACFO3U_01470</name>
</gene>
<evidence type="ECO:0000313" key="3">
    <source>
        <dbReference type="Proteomes" id="UP001595885"/>
    </source>
</evidence>
<protein>
    <submittedName>
        <fullName evidence="2">Uncharacterized protein</fullName>
    </submittedName>
</protein>
<evidence type="ECO:0000256" key="1">
    <source>
        <dbReference type="SAM" id="SignalP"/>
    </source>
</evidence>
<keyword evidence="1" id="KW-0732">Signal</keyword>
<accession>A0ABV9P133</accession>
<dbReference type="RefSeq" id="WP_379737730.1">
    <property type="nucleotide sequence ID" value="NZ_JBHSGW010000001.1"/>
</dbReference>
<feature type="chain" id="PRO_5047185623" evidence="1">
    <location>
        <begin position="21"/>
        <end position="147"/>
    </location>
</feature>
<keyword evidence="3" id="KW-1185">Reference proteome</keyword>
<feature type="signal peptide" evidence="1">
    <location>
        <begin position="1"/>
        <end position="20"/>
    </location>
</feature>
<proteinExistence type="predicted"/>
<evidence type="ECO:0000313" key="2">
    <source>
        <dbReference type="EMBL" id="MFC4738655.1"/>
    </source>
</evidence>
<reference evidence="3" key="1">
    <citation type="journal article" date="2019" name="Int. J. Syst. Evol. Microbiol.">
        <title>The Global Catalogue of Microorganisms (GCM) 10K type strain sequencing project: providing services to taxonomists for standard genome sequencing and annotation.</title>
        <authorList>
            <consortium name="The Broad Institute Genomics Platform"/>
            <consortium name="The Broad Institute Genome Sequencing Center for Infectious Disease"/>
            <person name="Wu L."/>
            <person name="Ma J."/>
        </authorList>
    </citation>
    <scope>NUCLEOTIDE SEQUENCE [LARGE SCALE GENOMIC DNA]</scope>
    <source>
        <strain evidence="3">CCUG 50349</strain>
    </source>
</reference>